<dbReference type="HOGENOM" id="CLU_012849_0_1_1"/>
<accession>A0A0D1VVJ0</accession>
<feature type="region of interest" description="Disordered" evidence="1">
    <location>
        <begin position="1"/>
        <end position="25"/>
    </location>
</feature>
<dbReference type="GO" id="GO:0000500">
    <property type="term" value="C:RNA polymerase I upstream activating factor complex"/>
    <property type="evidence" value="ECO:0007669"/>
    <property type="project" value="InterPro"/>
</dbReference>
<feature type="region of interest" description="Disordered" evidence="1">
    <location>
        <begin position="345"/>
        <end position="466"/>
    </location>
</feature>
<dbReference type="AlphaFoldDB" id="A0A0D1VVJ0"/>
<organism evidence="2 3">
    <name type="scientific">Exophiala sideris</name>
    <dbReference type="NCBI Taxonomy" id="1016849"/>
    <lineage>
        <taxon>Eukaryota</taxon>
        <taxon>Fungi</taxon>
        <taxon>Dikarya</taxon>
        <taxon>Ascomycota</taxon>
        <taxon>Pezizomycotina</taxon>
        <taxon>Eurotiomycetes</taxon>
        <taxon>Chaetothyriomycetidae</taxon>
        <taxon>Chaetothyriales</taxon>
        <taxon>Herpotrichiellaceae</taxon>
        <taxon>Exophiala</taxon>
    </lineage>
</organism>
<feature type="compositionally biased region" description="Basic and acidic residues" evidence="1">
    <location>
        <begin position="1"/>
        <end position="11"/>
    </location>
</feature>
<name>A0A0D1VVJ0_9EURO</name>
<reference evidence="2 3" key="1">
    <citation type="submission" date="2015-01" db="EMBL/GenBank/DDBJ databases">
        <title>The Genome Sequence of Exophiala sideris CBS121828.</title>
        <authorList>
            <consortium name="The Broad Institute Genomics Platform"/>
            <person name="Cuomo C."/>
            <person name="de Hoog S."/>
            <person name="Gorbushina A."/>
            <person name="Stielow B."/>
            <person name="Teixiera M."/>
            <person name="Abouelleil A."/>
            <person name="Chapman S.B."/>
            <person name="Priest M."/>
            <person name="Young S.K."/>
            <person name="Wortman J."/>
            <person name="Nusbaum C."/>
            <person name="Birren B."/>
        </authorList>
    </citation>
    <scope>NUCLEOTIDE SEQUENCE [LARGE SCALE GENOMIC DNA]</scope>
    <source>
        <strain evidence="2 3">CBS 121828</strain>
    </source>
</reference>
<evidence type="ECO:0000256" key="1">
    <source>
        <dbReference type="SAM" id="MobiDB-lite"/>
    </source>
</evidence>
<dbReference type="GO" id="GO:0042790">
    <property type="term" value="P:nucleolar large rRNA transcription by RNA polymerase I"/>
    <property type="evidence" value="ECO:0007669"/>
    <property type="project" value="InterPro"/>
</dbReference>
<dbReference type="InterPro" id="IPR009057">
    <property type="entry name" value="Homeodomain-like_sf"/>
</dbReference>
<sequence length="560" mass="63441">MDGHENIDLADKQGQASLTARNDALPHDVRRKSSTPMLAHERKWSRLREQYSDQYLDLFKNTFEVEDQEYSVDDFDSFQLGAVIWGPAEKLRFFDAISRRGQHDLRAISKAVESKSEIEVKAYIDYLREQQTDRQLFEAQTKNVSHAEIPAAFEIGRDCEVVLDQAAEALAAFQEQFDFAVGQRMNPLWLIDAAKASELDQSTDEQGVASNTAEKATETEITSSVEACQFFRLSTFLTLSERFFMNQSASKANTRHQHVEDDQVPAMTMEVVLDYYNLVTSFTRRLVQTCIFLAKSRLRSLGSNHYKHGGLVKHEDVSAALAVLGVKSSSADYWVKLARRNGLSVVDGGHTKGSSTKAAMPYDEVEERLSNPRRGRSRSMESQVSSADSLAAEDSEDDDEDSYSDDEAHEEVEEQSSEGSRSDEEDSTGSDTDSRDRYELDPPTEKRSSIPLSRQQKIELLDQEQDDYMERLDREAGRQEEARLLQFLGLPVEKESKEEELELGHRPKVLRRSVEECMGWSGVYQAEWELEGGIVPAEAFAEVGSRRKRRKLSHESLEGV</sequence>
<gene>
    <name evidence="2" type="ORF">PV11_07772</name>
</gene>
<dbReference type="GO" id="GO:0001181">
    <property type="term" value="F:RNA polymerase I general transcription initiation factor activity"/>
    <property type="evidence" value="ECO:0007669"/>
    <property type="project" value="TreeGrafter"/>
</dbReference>
<dbReference type="STRING" id="1016849.A0A0D1VVJ0"/>
<dbReference type="SUPFAM" id="SSF46689">
    <property type="entry name" value="Homeodomain-like"/>
    <property type="match status" value="1"/>
</dbReference>
<dbReference type="OrthoDB" id="2240312at2759"/>
<dbReference type="InterPro" id="IPR039601">
    <property type="entry name" value="Rrn5"/>
</dbReference>
<dbReference type="Proteomes" id="UP000053599">
    <property type="component" value="Unassembled WGS sequence"/>
</dbReference>
<dbReference type="PANTHER" id="PTHR28079">
    <property type="entry name" value="RNA POLYMERASE I-SPECIFIC TRANSCRIPTION INITIATION FACTOR RRN5"/>
    <property type="match status" value="1"/>
</dbReference>
<dbReference type="EMBL" id="KN846953">
    <property type="protein sequence ID" value="KIV80260.1"/>
    <property type="molecule type" value="Genomic_DNA"/>
</dbReference>
<evidence type="ECO:0008006" key="4">
    <source>
        <dbReference type="Google" id="ProtNLM"/>
    </source>
</evidence>
<evidence type="ECO:0000313" key="3">
    <source>
        <dbReference type="Proteomes" id="UP000053599"/>
    </source>
</evidence>
<dbReference type="PANTHER" id="PTHR28079:SF1">
    <property type="entry name" value="RNA POLYMERASE I-SPECIFIC TRANSCRIPTION INITIATION FACTOR RRN5"/>
    <property type="match status" value="1"/>
</dbReference>
<feature type="compositionally biased region" description="Basic and acidic residues" evidence="1">
    <location>
        <begin position="432"/>
        <end position="448"/>
    </location>
</feature>
<dbReference type="GO" id="GO:0006361">
    <property type="term" value="P:transcription initiation at RNA polymerase I promoter"/>
    <property type="evidence" value="ECO:0007669"/>
    <property type="project" value="TreeGrafter"/>
</dbReference>
<dbReference type="GO" id="GO:0000182">
    <property type="term" value="F:rDNA binding"/>
    <property type="evidence" value="ECO:0007669"/>
    <property type="project" value="TreeGrafter"/>
</dbReference>
<proteinExistence type="predicted"/>
<evidence type="ECO:0000313" key="2">
    <source>
        <dbReference type="EMBL" id="KIV80260.1"/>
    </source>
</evidence>
<protein>
    <recommendedName>
        <fullName evidence="4">SANT domain-containing protein</fullName>
    </recommendedName>
</protein>
<feature type="compositionally biased region" description="Acidic residues" evidence="1">
    <location>
        <begin position="391"/>
        <end position="416"/>
    </location>
</feature>